<sequence>MRSKGPTEFQERVYATVRRIPTGKVASYAVVASAIDCRSPRAVGQAMRLCPYDDVPCHRVVAAGGLLGGFGGQDFGKVLLRKKQMLLAEGVTFRSDEQIDEAHILPDSPGVRRLLRG</sequence>
<dbReference type="STRING" id="690879.TSACC_3551"/>
<dbReference type="OrthoDB" id="9789813at2"/>
<evidence type="ECO:0000256" key="2">
    <source>
        <dbReference type="ARBA" id="ARBA00022603"/>
    </source>
</evidence>
<organism evidence="8 9">
    <name type="scientific">Terrimicrobium sacchariphilum</name>
    <dbReference type="NCBI Taxonomy" id="690879"/>
    <lineage>
        <taxon>Bacteria</taxon>
        <taxon>Pseudomonadati</taxon>
        <taxon>Verrucomicrobiota</taxon>
        <taxon>Terrimicrobiia</taxon>
        <taxon>Terrimicrobiales</taxon>
        <taxon>Terrimicrobiaceae</taxon>
        <taxon>Terrimicrobium</taxon>
    </lineage>
</organism>
<dbReference type="GO" id="GO:0032259">
    <property type="term" value="P:methylation"/>
    <property type="evidence" value="ECO:0007669"/>
    <property type="project" value="UniProtKB-KW"/>
</dbReference>
<evidence type="ECO:0000313" key="8">
    <source>
        <dbReference type="EMBL" id="GAT35485.1"/>
    </source>
</evidence>
<evidence type="ECO:0000259" key="7">
    <source>
        <dbReference type="Pfam" id="PF01035"/>
    </source>
</evidence>
<dbReference type="PROSITE" id="PS00374">
    <property type="entry name" value="MGMT"/>
    <property type="match status" value="1"/>
</dbReference>
<dbReference type="InterPro" id="IPR014048">
    <property type="entry name" value="MethylDNA_cys_MeTrfase_DNA-bd"/>
</dbReference>
<accession>A0A146GD54</accession>
<dbReference type="Proteomes" id="UP000076023">
    <property type="component" value="Unassembled WGS sequence"/>
</dbReference>
<protein>
    <submittedName>
        <fullName evidence="8">Methylated-DNA-[protein]-cysteine S-methyltransferase</fullName>
    </submittedName>
</protein>
<dbReference type="FunCoup" id="A0A146GD54">
    <property type="interactions" value="93"/>
</dbReference>
<evidence type="ECO:0000256" key="5">
    <source>
        <dbReference type="ARBA" id="ARBA00023204"/>
    </source>
</evidence>
<dbReference type="InterPro" id="IPR001497">
    <property type="entry name" value="MethylDNA_cys_MeTrfase_AS"/>
</dbReference>
<dbReference type="PANTHER" id="PTHR10815:SF13">
    <property type="entry name" value="METHYLATED-DNA--PROTEIN-CYSTEINE METHYLTRANSFERASE"/>
    <property type="match status" value="1"/>
</dbReference>
<name>A0A146GD54_TERSA</name>
<gene>
    <name evidence="8" type="ORF">TSACC_3551</name>
</gene>
<feature type="domain" description="Methylated-DNA-[protein]-cysteine S-methyltransferase DNA binding" evidence="7">
    <location>
        <begin position="8"/>
        <end position="91"/>
    </location>
</feature>
<proteinExistence type="predicted"/>
<keyword evidence="4" id="KW-0227">DNA damage</keyword>
<evidence type="ECO:0000313" key="9">
    <source>
        <dbReference type="Proteomes" id="UP000076023"/>
    </source>
</evidence>
<dbReference type="RefSeq" id="WP_075081289.1">
    <property type="nucleotide sequence ID" value="NZ_BDCO01000003.1"/>
</dbReference>
<dbReference type="GO" id="GO:0003908">
    <property type="term" value="F:methylated-DNA-[protein]-cysteine S-methyltransferase activity"/>
    <property type="evidence" value="ECO:0007669"/>
    <property type="project" value="UniProtKB-EC"/>
</dbReference>
<dbReference type="InParanoid" id="A0A146GD54"/>
<dbReference type="GO" id="GO:0006281">
    <property type="term" value="P:DNA repair"/>
    <property type="evidence" value="ECO:0007669"/>
    <property type="project" value="UniProtKB-KW"/>
</dbReference>
<evidence type="ECO:0000256" key="4">
    <source>
        <dbReference type="ARBA" id="ARBA00022763"/>
    </source>
</evidence>
<reference evidence="9" key="1">
    <citation type="journal article" date="2017" name="Genome Announc.">
        <title>Draft Genome Sequence of Terrimicrobium sacchariphilum NM-5T, a Facultative Anaerobic Soil Bacterium of the Class Spartobacteria.</title>
        <authorList>
            <person name="Qiu Y.L."/>
            <person name="Tourlousse D.M."/>
            <person name="Matsuura N."/>
            <person name="Ohashi A."/>
            <person name="Sekiguchi Y."/>
        </authorList>
    </citation>
    <scope>NUCLEOTIDE SEQUENCE [LARGE SCALE GENOMIC DNA]</scope>
    <source>
        <strain evidence="9">NM-5</strain>
    </source>
</reference>
<dbReference type="PANTHER" id="PTHR10815">
    <property type="entry name" value="METHYLATED-DNA--PROTEIN-CYSTEINE METHYLTRANSFERASE"/>
    <property type="match status" value="1"/>
</dbReference>
<comment type="caution">
    <text evidence="8">The sequence shown here is derived from an EMBL/GenBank/DDBJ whole genome shotgun (WGS) entry which is preliminary data.</text>
</comment>
<keyword evidence="5" id="KW-0234">DNA repair</keyword>
<dbReference type="AlphaFoldDB" id="A0A146GD54"/>
<comment type="catalytic activity">
    <reaction evidence="1">
        <text>a 4-O-methyl-thymidine in DNA + L-cysteinyl-[protein] = a thymidine in DNA + S-methyl-L-cysteinyl-[protein]</text>
        <dbReference type="Rhea" id="RHEA:53428"/>
        <dbReference type="Rhea" id="RHEA-COMP:10131"/>
        <dbReference type="Rhea" id="RHEA-COMP:10132"/>
        <dbReference type="Rhea" id="RHEA-COMP:13555"/>
        <dbReference type="Rhea" id="RHEA-COMP:13556"/>
        <dbReference type="ChEBI" id="CHEBI:29950"/>
        <dbReference type="ChEBI" id="CHEBI:82612"/>
        <dbReference type="ChEBI" id="CHEBI:137386"/>
        <dbReference type="ChEBI" id="CHEBI:137387"/>
        <dbReference type="EC" id="2.1.1.63"/>
    </reaction>
</comment>
<evidence type="ECO:0000256" key="1">
    <source>
        <dbReference type="ARBA" id="ARBA00001286"/>
    </source>
</evidence>
<dbReference type="EMBL" id="BDCO01000003">
    <property type="protein sequence ID" value="GAT35485.1"/>
    <property type="molecule type" value="Genomic_DNA"/>
</dbReference>
<keyword evidence="2 8" id="KW-0489">Methyltransferase</keyword>
<dbReference type="InterPro" id="IPR036388">
    <property type="entry name" value="WH-like_DNA-bd_sf"/>
</dbReference>
<keyword evidence="9" id="KW-1185">Reference proteome</keyword>
<dbReference type="SUPFAM" id="SSF46767">
    <property type="entry name" value="Methylated DNA-protein cysteine methyltransferase, C-terminal domain"/>
    <property type="match status" value="1"/>
</dbReference>
<comment type="catalytic activity">
    <reaction evidence="6">
        <text>a 6-O-methyl-2'-deoxyguanosine in DNA + L-cysteinyl-[protein] = S-methyl-L-cysteinyl-[protein] + a 2'-deoxyguanosine in DNA</text>
        <dbReference type="Rhea" id="RHEA:24000"/>
        <dbReference type="Rhea" id="RHEA-COMP:10131"/>
        <dbReference type="Rhea" id="RHEA-COMP:10132"/>
        <dbReference type="Rhea" id="RHEA-COMP:11367"/>
        <dbReference type="Rhea" id="RHEA-COMP:11368"/>
        <dbReference type="ChEBI" id="CHEBI:29950"/>
        <dbReference type="ChEBI" id="CHEBI:82612"/>
        <dbReference type="ChEBI" id="CHEBI:85445"/>
        <dbReference type="ChEBI" id="CHEBI:85448"/>
        <dbReference type="EC" id="2.1.1.63"/>
    </reaction>
</comment>
<evidence type="ECO:0000256" key="6">
    <source>
        <dbReference type="ARBA" id="ARBA00049348"/>
    </source>
</evidence>
<dbReference type="InterPro" id="IPR036217">
    <property type="entry name" value="MethylDNA_cys_MeTrfase_DNAb"/>
</dbReference>
<evidence type="ECO:0000256" key="3">
    <source>
        <dbReference type="ARBA" id="ARBA00022679"/>
    </source>
</evidence>
<dbReference type="NCBIfam" id="TIGR00589">
    <property type="entry name" value="ogt"/>
    <property type="match status" value="1"/>
</dbReference>
<dbReference type="Pfam" id="PF01035">
    <property type="entry name" value="DNA_binding_1"/>
    <property type="match status" value="1"/>
</dbReference>
<dbReference type="CDD" id="cd06445">
    <property type="entry name" value="ATase"/>
    <property type="match status" value="1"/>
</dbReference>
<keyword evidence="3 8" id="KW-0808">Transferase</keyword>
<dbReference type="Gene3D" id="1.10.10.10">
    <property type="entry name" value="Winged helix-like DNA-binding domain superfamily/Winged helix DNA-binding domain"/>
    <property type="match status" value="1"/>
</dbReference>